<accession>A0ABT8DHK9</accession>
<evidence type="ECO:0000313" key="3">
    <source>
        <dbReference type="Proteomes" id="UP001244787"/>
    </source>
</evidence>
<name>A0ABT8DHK9_9FLAO</name>
<evidence type="ECO:0000313" key="2">
    <source>
        <dbReference type="EMBL" id="MDN3723441.1"/>
    </source>
</evidence>
<dbReference type="Proteomes" id="UP001244787">
    <property type="component" value="Unassembled WGS sequence"/>
</dbReference>
<dbReference type="Gene3D" id="1.20.120.450">
    <property type="entry name" value="dinb family like domain"/>
    <property type="match status" value="1"/>
</dbReference>
<sequence length="171" mass="19989">MYSKNITEVEFNPYYKHYLELVENDSLMEALHSGLESTSTYFRNLPEEKWCFQYAADKWTPKDILQHIADTERVFSYRALYFARSTDAVLKGFDENVFAQTARANQRTVDDLLENYRNVRLSTLSLFKNFDELQLIQTGNANGSNMSVRAAGFIICGHEIHHRNIITQRYL</sequence>
<dbReference type="InterPro" id="IPR024775">
    <property type="entry name" value="DinB-like"/>
</dbReference>
<dbReference type="InterPro" id="IPR034660">
    <property type="entry name" value="DinB/YfiT-like"/>
</dbReference>
<organism evidence="2 3">
    <name type="scientific">Aequorivita aurantiaca</name>
    <dbReference type="NCBI Taxonomy" id="3053356"/>
    <lineage>
        <taxon>Bacteria</taxon>
        <taxon>Pseudomonadati</taxon>
        <taxon>Bacteroidota</taxon>
        <taxon>Flavobacteriia</taxon>
        <taxon>Flavobacteriales</taxon>
        <taxon>Flavobacteriaceae</taxon>
        <taxon>Aequorivita</taxon>
    </lineage>
</organism>
<keyword evidence="3" id="KW-1185">Reference proteome</keyword>
<feature type="domain" description="DinB-like" evidence="1">
    <location>
        <begin position="34"/>
        <end position="166"/>
    </location>
</feature>
<dbReference type="EMBL" id="JAUGQQ010000002">
    <property type="protein sequence ID" value="MDN3723441.1"/>
    <property type="molecule type" value="Genomic_DNA"/>
</dbReference>
<dbReference type="Pfam" id="PF12867">
    <property type="entry name" value="DinB_2"/>
    <property type="match status" value="1"/>
</dbReference>
<gene>
    <name evidence="2" type="ORF">QRD02_03530</name>
</gene>
<reference evidence="2 3" key="1">
    <citation type="submission" date="2023-06" db="EMBL/GenBank/DDBJ databases">
        <authorList>
            <person name="Ye Y.-Q."/>
            <person name="Du Z.-J."/>
        </authorList>
    </citation>
    <scope>NUCLEOTIDE SEQUENCE [LARGE SCALE GENOMIC DNA]</scope>
    <source>
        <strain evidence="2 3">SDUM287046</strain>
    </source>
</reference>
<proteinExistence type="predicted"/>
<protein>
    <submittedName>
        <fullName evidence="2">DinB family protein</fullName>
    </submittedName>
</protein>
<dbReference type="SUPFAM" id="SSF109854">
    <property type="entry name" value="DinB/YfiT-like putative metalloenzymes"/>
    <property type="match status" value="1"/>
</dbReference>
<evidence type="ECO:0000259" key="1">
    <source>
        <dbReference type="Pfam" id="PF12867"/>
    </source>
</evidence>
<comment type="caution">
    <text evidence="2">The sequence shown here is derived from an EMBL/GenBank/DDBJ whole genome shotgun (WGS) entry which is preliminary data.</text>
</comment>
<dbReference type="RefSeq" id="WP_290253533.1">
    <property type="nucleotide sequence ID" value="NZ_JAUGQQ010000002.1"/>
</dbReference>